<dbReference type="GO" id="GO:0009451">
    <property type="term" value="P:RNA modification"/>
    <property type="evidence" value="ECO:0000318"/>
    <property type="project" value="GO_Central"/>
</dbReference>
<feature type="repeat" description="PPR" evidence="5">
    <location>
        <begin position="252"/>
        <end position="282"/>
    </location>
</feature>
<keyword evidence="4" id="KW-0496">Mitochondrion</keyword>
<feature type="domain" description="DYW" evidence="7">
    <location>
        <begin position="486"/>
        <end position="578"/>
    </location>
</feature>
<dbReference type="Proteomes" id="UP000036987">
    <property type="component" value="Unassembled WGS sequence"/>
</dbReference>
<reference evidence="9" key="1">
    <citation type="journal article" date="2016" name="Nature">
        <title>The genome of the seagrass Zostera marina reveals angiosperm adaptation to the sea.</title>
        <authorList>
            <person name="Olsen J.L."/>
            <person name="Rouze P."/>
            <person name="Verhelst B."/>
            <person name="Lin Y.-C."/>
            <person name="Bayer T."/>
            <person name="Collen J."/>
            <person name="Dattolo E."/>
            <person name="De Paoli E."/>
            <person name="Dittami S."/>
            <person name="Maumus F."/>
            <person name="Michel G."/>
            <person name="Kersting A."/>
            <person name="Lauritano C."/>
            <person name="Lohaus R."/>
            <person name="Toepel M."/>
            <person name="Tonon T."/>
            <person name="Vanneste K."/>
            <person name="Amirebrahimi M."/>
            <person name="Brakel J."/>
            <person name="Bostroem C."/>
            <person name="Chovatia M."/>
            <person name="Grimwood J."/>
            <person name="Jenkins J.W."/>
            <person name="Jueterbock A."/>
            <person name="Mraz A."/>
            <person name="Stam W.T."/>
            <person name="Tice H."/>
            <person name="Bornberg-Bauer E."/>
            <person name="Green P.J."/>
            <person name="Pearson G.A."/>
            <person name="Procaccini G."/>
            <person name="Duarte C.M."/>
            <person name="Schmutz J."/>
            <person name="Reusch T.B.H."/>
            <person name="Van de Peer Y."/>
        </authorList>
    </citation>
    <scope>NUCLEOTIDE SEQUENCE [LARGE SCALE GENOMIC DNA]</scope>
    <source>
        <strain evidence="9">cv. Finnish</strain>
    </source>
</reference>
<dbReference type="NCBIfam" id="TIGR00756">
    <property type="entry name" value="PPR"/>
    <property type="match status" value="2"/>
</dbReference>
<dbReference type="Pfam" id="PF14432">
    <property type="entry name" value="DYW_deaminase"/>
    <property type="match status" value="1"/>
</dbReference>
<dbReference type="InterPro" id="IPR046960">
    <property type="entry name" value="PPR_At4g14850-like_plant"/>
</dbReference>
<gene>
    <name evidence="8" type="ORF">ZOSMA_24G00210</name>
</gene>
<evidence type="ECO:0000256" key="3">
    <source>
        <dbReference type="ARBA" id="ARBA00022946"/>
    </source>
</evidence>
<evidence type="ECO:0000313" key="9">
    <source>
        <dbReference type="Proteomes" id="UP000036987"/>
    </source>
</evidence>
<dbReference type="STRING" id="29655.A0A0K9PGB1"/>
<name>A0A0K9PGB1_ZOSMR</name>
<keyword evidence="2" id="KW-0677">Repeat</keyword>
<protein>
    <submittedName>
        <fullName evidence="8">Pentatricopeptide repeat protein</fullName>
    </submittedName>
</protein>
<keyword evidence="3" id="KW-0809">Transit peptide</keyword>
<evidence type="ECO:0000259" key="7">
    <source>
        <dbReference type="Pfam" id="PF14432"/>
    </source>
</evidence>
<evidence type="ECO:0000256" key="1">
    <source>
        <dbReference type="ARBA" id="ARBA00004173"/>
    </source>
</evidence>
<dbReference type="InterPro" id="IPR011990">
    <property type="entry name" value="TPR-like_helical_dom_sf"/>
</dbReference>
<proteinExistence type="predicted"/>
<dbReference type="FunFam" id="1.25.40.10:FF:000503">
    <property type="entry name" value="Pentatricopeptide repeat-containing protein, mitochondrial"/>
    <property type="match status" value="1"/>
</dbReference>
<comment type="caution">
    <text evidence="8">The sequence shown here is derived from an EMBL/GenBank/DDBJ whole genome shotgun (WGS) entry which is preliminary data.</text>
</comment>
<dbReference type="PANTHER" id="PTHR47926:SF388">
    <property type="entry name" value="DYW DOMAIN-CONTAINING PROTEIN"/>
    <property type="match status" value="1"/>
</dbReference>
<dbReference type="OrthoDB" id="1932290at2759"/>
<dbReference type="OMA" id="MSMSKDY"/>
<comment type="subcellular location">
    <subcellularLocation>
        <location evidence="1">Mitochondrion</location>
    </subcellularLocation>
</comment>
<dbReference type="Pfam" id="PF13041">
    <property type="entry name" value="PPR_2"/>
    <property type="match status" value="1"/>
</dbReference>
<dbReference type="GO" id="GO:0003723">
    <property type="term" value="F:RNA binding"/>
    <property type="evidence" value="ECO:0000318"/>
    <property type="project" value="GO_Central"/>
</dbReference>
<evidence type="ECO:0000256" key="4">
    <source>
        <dbReference type="ARBA" id="ARBA00023128"/>
    </source>
</evidence>
<dbReference type="PANTHER" id="PTHR47926">
    <property type="entry name" value="PENTATRICOPEPTIDE REPEAT-CONTAINING PROTEIN"/>
    <property type="match status" value="1"/>
</dbReference>
<dbReference type="GO" id="GO:0005739">
    <property type="term" value="C:mitochondrion"/>
    <property type="evidence" value="ECO:0007669"/>
    <property type="project" value="UniProtKB-SubCell"/>
</dbReference>
<dbReference type="AlphaFoldDB" id="A0A0K9PGB1"/>
<dbReference type="PROSITE" id="PS51375">
    <property type="entry name" value="PPR"/>
    <property type="match status" value="2"/>
</dbReference>
<evidence type="ECO:0000256" key="5">
    <source>
        <dbReference type="PROSITE-ProRule" id="PRU00708"/>
    </source>
</evidence>
<organism evidence="8 9">
    <name type="scientific">Zostera marina</name>
    <name type="common">Eelgrass</name>
    <dbReference type="NCBI Taxonomy" id="29655"/>
    <lineage>
        <taxon>Eukaryota</taxon>
        <taxon>Viridiplantae</taxon>
        <taxon>Streptophyta</taxon>
        <taxon>Embryophyta</taxon>
        <taxon>Tracheophyta</taxon>
        <taxon>Spermatophyta</taxon>
        <taxon>Magnoliopsida</taxon>
        <taxon>Liliopsida</taxon>
        <taxon>Zosteraceae</taxon>
        <taxon>Zostera</taxon>
    </lineage>
</organism>
<dbReference type="EMBL" id="LFYR01000864">
    <property type="protein sequence ID" value="KMZ68001.1"/>
    <property type="molecule type" value="Genomic_DNA"/>
</dbReference>
<evidence type="ECO:0000256" key="6">
    <source>
        <dbReference type="SAM" id="MobiDB-lite"/>
    </source>
</evidence>
<feature type="repeat" description="PPR" evidence="5">
    <location>
        <begin position="283"/>
        <end position="317"/>
    </location>
</feature>
<keyword evidence="9" id="KW-1185">Reference proteome</keyword>
<sequence length="578" mass="65016">MQQNNRGFNSGNQGLHLPSPSYQNSEGWNSGGGSMGMAQRDVYNQQASQVYQNHGGCQQKFNEFYPGNHTFQQTSNKNLGRIDHNPYPNNGDYGNGSYQQNPYAFSNQVGHQQRTNDLVASHMETGTSHGFQQTPSNVENSPVFQNRPNGYYGQKNLDSNQGMTNYIQPNGPLVHDVENNDGYRGTIDELDVLCKENKASELVKVLVLLEKQGITVDLSRYCQMFQICGDTKSLEEARTIHENLLKCTIKFEIKIYNKILDMYSKCGSMEDACKLFDAMPERNLTSWDTMIMGFANNGHGEEALDLFAEFKQKGLKPDGCIFIGVFHACGVLGAVDEGMLHFELMYKEHGIVPSMEHYVAIVGMLGAAGHLEEALEFIEKKMPCDPSVCVWEKLMISCRIQGNVDLGNRCTEIVETIDSAKLSSESKSGLVPVKPSDMVKKEKKKSDLLKVRSKVHEYRAGDRSHPEKDRIYAQLYSLAPQMREAGYVPDTRFVLHDIDPESKEEALLSHSERLATAFAMITSSARSPIRIIKNLRICGDCHTALKIVSKLVGRQFIIRDTKRFHHMENGVCSCKDYW</sequence>
<dbReference type="GO" id="GO:0008270">
    <property type="term" value="F:zinc ion binding"/>
    <property type="evidence" value="ECO:0007669"/>
    <property type="project" value="InterPro"/>
</dbReference>
<feature type="compositionally biased region" description="Polar residues" evidence="6">
    <location>
        <begin position="1"/>
        <end position="13"/>
    </location>
</feature>
<accession>A0A0K9PGB1</accession>
<dbReference type="Gene3D" id="1.25.40.10">
    <property type="entry name" value="Tetratricopeptide repeat domain"/>
    <property type="match status" value="2"/>
</dbReference>
<dbReference type="InterPro" id="IPR002885">
    <property type="entry name" value="PPR_rpt"/>
</dbReference>
<dbReference type="InterPro" id="IPR032867">
    <property type="entry name" value="DYW_dom"/>
</dbReference>
<feature type="region of interest" description="Disordered" evidence="6">
    <location>
        <begin position="1"/>
        <end position="37"/>
    </location>
</feature>
<evidence type="ECO:0000313" key="8">
    <source>
        <dbReference type="EMBL" id="KMZ68001.1"/>
    </source>
</evidence>
<evidence type="ECO:0000256" key="2">
    <source>
        <dbReference type="ARBA" id="ARBA00022737"/>
    </source>
</evidence>